<feature type="region of interest" description="Disordered" evidence="1">
    <location>
        <begin position="89"/>
        <end position="142"/>
    </location>
</feature>
<reference evidence="3" key="1">
    <citation type="submission" date="2020-07" db="EMBL/GenBank/DDBJ databases">
        <title>The High-quality genome of the commercially important snow crab, Chionoecetes opilio.</title>
        <authorList>
            <person name="Jeong J.-H."/>
            <person name="Ryu S."/>
        </authorList>
    </citation>
    <scope>NUCLEOTIDE SEQUENCE</scope>
    <source>
        <strain evidence="3">MADBK_172401_WGS</strain>
        <tissue evidence="3">Digestive gland</tissue>
    </source>
</reference>
<gene>
    <name evidence="3" type="ORF">GWK47_027924</name>
</gene>
<name>A0A8J4YLQ4_CHIOP</name>
<dbReference type="PROSITE" id="PS50879">
    <property type="entry name" value="RNASE_H_1"/>
    <property type="match status" value="1"/>
</dbReference>
<evidence type="ECO:0000256" key="1">
    <source>
        <dbReference type="SAM" id="MobiDB-lite"/>
    </source>
</evidence>
<organism evidence="3 4">
    <name type="scientific">Chionoecetes opilio</name>
    <name type="common">Atlantic snow crab</name>
    <name type="synonym">Cancer opilio</name>
    <dbReference type="NCBI Taxonomy" id="41210"/>
    <lineage>
        <taxon>Eukaryota</taxon>
        <taxon>Metazoa</taxon>
        <taxon>Ecdysozoa</taxon>
        <taxon>Arthropoda</taxon>
        <taxon>Crustacea</taxon>
        <taxon>Multicrustacea</taxon>
        <taxon>Malacostraca</taxon>
        <taxon>Eumalacostraca</taxon>
        <taxon>Eucarida</taxon>
        <taxon>Decapoda</taxon>
        <taxon>Pleocyemata</taxon>
        <taxon>Brachyura</taxon>
        <taxon>Eubrachyura</taxon>
        <taxon>Majoidea</taxon>
        <taxon>Majidae</taxon>
        <taxon>Chionoecetes</taxon>
    </lineage>
</organism>
<protein>
    <recommendedName>
        <fullName evidence="2">RNase H type-1 domain-containing protein</fullName>
    </recommendedName>
</protein>
<keyword evidence="4" id="KW-1185">Reference proteome</keyword>
<feature type="domain" description="RNase H type-1" evidence="2">
    <location>
        <begin position="1"/>
        <end position="102"/>
    </location>
</feature>
<sequence length="190" mass="20062">MSWRTSDNCSTLQNELVAFQHALEHALHRREATVVKHTDSWTGLQALHQPHPKENVGLITTILGSLQSLGAQGRRVRLNWIPSHVGVRGNEAADVPPSDPPAAPASPGHVPQLTAAQGAGPRGARSTPRPTRHTESWKPEEAGGWYAAATDYHPLDALSNNPGQMATTAACASGLLHQGGVAGGLRGARV</sequence>
<feature type="compositionally biased region" description="Basic and acidic residues" evidence="1">
    <location>
        <begin position="132"/>
        <end position="141"/>
    </location>
</feature>
<dbReference type="SUPFAM" id="SSF53098">
    <property type="entry name" value="Ribonuclease H-like"/>
    <property type="match status" value="1"/>
</dbReference>
<accession>A0A8J4YLQ4</accession>
<dbReference type="GO" id="GO:0004523">
    <property type="term" value="F:RNA-DNA hybrid ribonuclease activity"/>
    <property type="evidence" value="ECO:0007669"/>
    <property type="project" value="InterPro"/>
</dbReference>
<dbReference type="InterPro" id="IPR012337">
    <property type="entry name" value="RNaseH-like_sf"/>
</dbReference>
<dbReference type="OrthoDB" id="6373941at2759"/>
<dbReference type="AlphaFoldDB" id="A0A8J4YLQ4"/>
<evidence type="ECO:0000313" key="4">
    <source>
        <dbReference type="Proteomes" id="UP000770661"/>
    </source>
</evidence>
<dbReference type="GO" id="GO:0003676">
    <property type="term" value="F:nucleic acid binding"/>
    <property type="evidence" value="ECO:0007669"/>
    <property type="project" value="InterPro"/>
</dbReference>
<dbReference type="Pfam" id="PF00075">
    <property type="entry name" value="RNase_H"/>
    <property type="match status" value="1"/>
</dbReference>
<evidence type="ECO:0000259" key="2">
    <source>
        <dbReference type="PROSITE" id="PS50879"/>
    </source>
</evidence>
<proteinExistence type="predicted"/>
<dbReference type="EMBL" id="JACEEZ010000025">
    <property type="protein sequence ID" value="KAG0730587.1"/>
    <property type="molecule type" value="Genomic_DNA"/>
</dbReference>
<dbReference type="InterPro" id="IPR036397">
    <property type="entry name" value="RNaseH_sf"/>
</dbReference>
<dbReference type="InterPro" id="IPR002156">
    <property type="entry name" value="RNaseH_domain"/>
</dbReference>
<dbReference type="Proteomes" id="UP000770661">
    <property type="component" value="Unassembled WGS sequence"/>
</dbReference>
<dbReference type="Gene3D" id="3.30.420.10">
    <property type="entry name" value="Ribonuclease H-like superfamily/Ribonuclease H"/>
    <property type="match status" value="1"/>
</dbReference>
<evidence type="ECO:0000313" key="3">
    <source>
        <dbReference type="EMBL" id="KAG0730587.1"/>
    </source>
</evidence>
<comment type="caution">
    <text evidence="3">The sequence shown here is derived from an EMBL/GenBank/DDBJ whole genome shotgun (WGS) entry which is preliminary data.</text>
</comment>